<feature type="transmembrane region" description="Helical" evidence="1">
    <location>
        <begin position="535"/>
        <end position="556"/>
    </location>
</feature>
<reference evidence="3 4" key="2">
    <citation type="submission" date="2024-07" db="EMBL/GenBank/DDBJ databases">
        <authorList>
            <person name="Akdeniz Z."/>
        </authorList>
    </citation>
    <scope>NUCLEOTIDE SEQUENCE [LARGE SCALE GENOMIC DNA]</scope>
</reference>
<comment type="caution">
    <text evidence="2">The sequence shown here is derived from an EMBL/GenBank/DDBJ whole genome shotgun (WGS) entry which is preliminary data.</text>
</comment>
<keyword evidence="1" id="KW-0472">Membrane</keyword>
<keyword evidence="1" id="KW-1133">Transmembrane helix</keyword>
<name>A0AA86NE63_9EUKA</name>
<proteinExistence type="predicted"/>
<evidence type="ECO:0000313" key="3">
    <source>
        <dbReference type="EMBL" id="CAL6071315.1"/>
    </source>
</evidence>
<dbReference type="EMBL" id="CATOUU010000134">
    <property type="protein sequence ID" value="CAI9917550.1"/>
    <property type="molecule type" value="Genomic_DNA"/>
</dbReference>
<protein>
    <submittedName>
        <fullName evidence="2">Uncharacterized protein</fullName>
    </submittedName>
</protein>
<accession>A0AA86NE63</accession>
<keyword evidence="4" id="KW-1185">Reference proteome</keyword>
<dbReference type="EMBL" id="CAXDID020000290">
    <property type="protein sequence ID" value="CAL6071315.1"/>
    <property type="molecule type" value="Genomic_DNA"/>
</dbReference>
<gene>
    <name evidence="2" type="ORF">HINF_LOCUS5195</name>
    <name evidence="3" type="ORF">HINF_LOCUS55084</name>
</gene>
<evidence type="ECO:0000256" key="1">
    <source>
        <dbReference type="SAM" id="Phobius"/>
    </source>
</evidence>
<keyword evidence="1" id="KW-0812">Transmembrane</keyword>
<sequence length="560" mass="63614">MIVLLFALTVDVKSFKQCFSPSSFIVGNSLTRTITITLIPNPLMKFIPSDNMCQVLNGKQSSIVFSLNSPSEGIIVIPPTNSISFQYIFNKNITISYQFLTQLAFEKSLDAQYASYKVLLDGEYELIGSVSSVYFTLSNQTSCFTETRLTYNTPEKWFSFEVEPAFCNIPIFTPFLEYSKDGKWIRVPIKPVQSDNQWNEGTELSDVLTDFLDVKRYLLDPTSTGESGKYNQAEKDAFIAFLNEFESNHFVVIRLSLDYPVKTVTASVTSVATYYFSENQMECYDSMSTRAAINENNLIFQMGFEGVINCLEVDATHPNYAMAQDIKSKWDHAELLLVIDYGSERTHIHKNMSVIELVNSYSTAFDIPLDLIRLILDNTSLIASVQLFIEIYDVNSNYLLDFNTPFIDLQRTCVSKRVLHQLKDSTTIVSQHINDSRCTSKPQTPDQVYLAAFYKNELKNLYVFQATANYNLNSQTYEISCKNDILGTVQQCEENRKFVMDVKNRDEVKFSLTSTQELAEVQYMVIDSMKNTLNIAFAIFGSVVVALTIVIALVIVKSQQ</sequence>
<dbReference type="AlphaFoldDB" id="A0AA86NE63"/>
<organism evidence="2">
    <name type="scientific">Hexamita inflata</name>
    <dbReference type="NCBI Taxonomy" id="28002"/>
    <lineage>
        <taxon>Eukaryota</taxon>
        <taxon>Metamonada</taxon>
        <taxon>Diplomonadida</taxon>
        <taxon>Hexamitidae</taxon>
        <taxon>Hexamitinae</taxon>
        <taxon>Hexamita</taxon>
    </lineage>
</organism>
<evidence type="ECO:0000313" key="4">
    <source>
        <dbReference type="Proteomes" id="UP001642409"/>
    </source>
</evidence>
<evidence type="ECO:0000313" key="2">
    <source>
        <dbReference type="EMBL" id="CAI9917550.1"/>
    </source>
</evidence>
<dbReference type="Proteomes" id="UP001642409">
    <property type="component" value="Unassembled WGS sequence"/>
</dbReference>
<reference evidence="2" key="1">
    <citation type="submission" date="2023-06" db="EMBL/GenBank/DDBJ databases">
        <authorList>
            <person name="Kurt Z."/>
        </authorList>
    </citation>
    <scope>NUCLEOTIDE SEQUENCE</scope>
</reference>